<dbReference type="Proteomes" id="UP000242469">
    <property type="component" value="Unassembled WGS sequence"/>
</dbReference>
<evidence type="ECO:0008006" key="4">
    <source>
        <dbReference type="Google" id="ProtNLM"/>
    </source>
</evidence>
<keyword evidence="1" id="KW-0472">Membrane</keyword>
<dbReference type="STRING" id="1122198.SAMN02745729_104146"/>
<name>A0A1H4C184_9GAMM</name>
<proteinExistence type="predicted"/>
<evidence type="ECO:0000313" key="2">
    <source>
        <dbReference type="EMBL" id="SEA54181.1"/>
    </source>
</evidence>
<keyword evidence="1" id="KW-0812">Transmembrane</keyword>
<dbReference type="InterPro" id="IPR018676">
    <property type="entry name" value="DUF2149"/>
</dbReference>
<dbReference type="Pfam" id="PF09919">
    <property type="entry name" value="DUF2149"/>
    <property type="match status" value="1"/>
</dbReference>
<gene>
    <name evidence="2" type="ORF">SAMN02745729_104146</name>
</gene>
<evidence type="ECO:0000313" key="3">
    <source>
        <dbReference type="Proteomes" id="UP000242469"/>
    </source>
</evidence>
<dbReference type="EMBL" id="FNRJ01000004">
    <property type="protein sequence ID" value="SEA54181.1"/>
    <property type="molecule type" value="Genomic_DNA"/>
</dbReference>
<evidence type="ECO:0000256" key="1">
    <source>
        <dbReference type="SAM" id="Phobius"/>
    </source>
</evidence>
<keyword evidence="3" id="KW-1185">Reference proteome</keyword>
<dbReference type="AlphaFoldDB" id="A0A1H4C184"/>
<keyword evidence="1" id="KW-1133">Transmembrane helix</keyword>
<feature type="transmembrane region" description="Helical" evidence="1">
    <location>
        <begin position="21"/>
        <end position="41"/>
    </location>
</feature>
<organism evidence="2 3">
    <name type="scientific">Marinobacterium iners DSM 11526</name>
    <dbReference type="NCBI Taxonomy" id="1122198"/>
    <lineage>
        <taxon>Bacteria</taxon>
        <taxon>Pseudomonadati</taxon>
        <taxon>Pseudomonadota</taxon>
        <taxon>Gammaproteobacteria</taxon>
        <taxon>Oceanospirillales</taxon>
        <taxon>Oceanospirillaceae</taxon>
        <taxon>Marinobacterium</taxon>
    </lineage>
</organism>
<sequence length="108" mass="11811">MTTQRRPLSILRDDEEDPITSVVNLIDVFLVIIAVLLIVIIQNPLNPLTSDSVVVVKNPGQDNMEMIVKEGETLKHYTSSGEVGEGEGVKAGITYRLQDGSMVYVPEG</sequence>
<accession>A0A1H4C184</accession>
<dbReference type="RefSeq" id="WP_175527606.1">
    <property type="nucleotide sequence ID" value="NZ_FNRJ01000004.1"/>
</dbReference>
<protein>
    <recommendedName>
        <fullName evidence="4">DUF2149 domain-containing protein</fullName>
    </recommendedName>
</protein>
<reference evidence="3" key="1">
    <citation type="submission" date="2016-10" db="EMBL/GenBank/DDBJ databases">
        <authorList>
            <person name="Varghese N."/>
            <person name="Submissions S."/>
        </authorList>
    </citation>
    <scope>NUCLEOTIDE SEQUENCE [LARGE SCALE GENOMIC DNA]</scope>
    <source>
        <strain evidence="3">DSM 11526</strain>
    </source>
</reference>